<keyword evidence="3" id="KW-0285">Flavoprotein</keyword>
<dbReference type="InterPro" id="IPR035929">
    <property type="entry name" value="CoaB-like_sf"/>
</dbReference>
<evidence type="ECO:0000313" key="7">
    <source>
        <dbReference type="Proteomes" id="UP000317722"/>
    </source>
</evidence>
<comment type="pathway">
    <text evidence="3">Cofactor biosynthesis; coenzyme A biosynthesis; CoA from (R)-pantothenate: step 3/5.</text>
</comment>
<keyword evidence="1 3" id="KW-0210">Decarboxylase</keyword>
<comment type="catalytic activity">
    <reaction evidence="3">
        <text>(R)-4'-phosphopantothenate + L-cysteine + CTP = N-[(R)-4-phosphopantothenoyl]-L-cysteine + CMP + diphosphate + H(+)</text>
        <dbReference type="Rhea" id="RHEA:19397"/>
        <dbReference type="ChEBI" id="CHEBI:10986"/>
        <dbReference type="ChEBI" id="CHEBI:15378"/>
        <dbReference type="ChEBI" id="CHEBI:33019"/>
        <dbReference type="ChEBI" id="CHEBI:35235"/>
        <dbReference type="ChEBI" id="CHEBI:37563"/>
        <dbReference type="ChEBI" id="CHEBI:59458"/>
        <dbReference type="ChEBI" id="CHEBI:60377"/>
        <dbReference type="EC" id="6.3.2.5"/>
    </reaction>
</comment>
<feature type="binding site" evidence="3">
    <location>
        <position position="354"/>
    </location>
    <ligand>
        <name>CTP</name>
        <dbReference type="ChEBI" id="CHEBI:37563"/>
    </ligand>
</feature>
<feature type="binding site" evidence="3">
    <location>
        <begin position="333"/>
        <end position="336"/>
    </location>
    <ligand>
        <name>CTP</name>
        <dbReference type="ChEBI" id="CHEBI:37563"/>
    </ligand>
</feature>
<dbReference type="GO" id="GO:0071513">
    <property type="term" value="C:phosphopantothenoylcysteine decarboxylase complex"/>
    <property type="evidence" value="ECO:0007669"/>
    <property type="project" value="TreeGrafter"/>
</dbReference>
<dbReference type="UniPathway" id="UPA00241">
    <property type="reaction ID" value="UER00353"/>
</dbReference>
<keyword evidence="3" id="KW-0511">Multifunctional enzyme</keyword>
<accession>A0A502D4Q1</accession>
<dbReference type="Pfam" id="PF02441">
    <property type="entry name" value="Flavoprotein"/>
    <property type="match status" value="1"/>
</dbReference>
<evidence type="ECO:0000256" key="1">
    <source>
        <dbReference type="ARBA" id="ARBA00022793"/>
    </source>
</evidence>
<feature type="binding site" evidence="3">
    <location>
        <position position="308"/>
    </location>
    <ligand>
        <name>CTP</name>
        <dbReference type="ChEBI" id="CHEBI:37563"/>
    </ligand>
</feature>
<dbReference type="EMBL" id="RCZM01000001">
    <property type="protein sequence ID" value="TPG19740.1"/>
    <property type="molecule type" value="Genomic_DNA"/>
</dbReference>
<dbReference type="Pfam" id="PF04127">
    <property type="entry name" value="DFP"/>
    <property type="match status" value="1"/>
</dbReference>
<dbReference type="GO" id="GO:0015941">
    <property type="term" value="P:pantothenate catabolic process"/>
    <property type="evidence" value="ECO:0007669"/>
    <property type="project" value="InterPro"/>
</dbReference>
<name>A0A502D4Q1_9MICO</name>
<keyword evidence="3" id="KW-0460">Magnesium</keyword>
<dbReference type="InterPro" id="IPR007085">
    <property type="entry name" value="DNA/pantothenate-metab_flavo_C"/>
</dbReference>
<dbReference type="PANTHER" id="PTHR14359">
    <property type="entry name" value="HOMO-OLIGOMERIC FLAVIN CONTAINING CYS DECARBOXYLASE FAMILY"/>
    <property type="match status" value="1"/>
</dbReference>
<organism evidence="6 7">
    <name type="scientific">Pedococcus bigeumensis</name>
    <dbReference type="NCBI Taxonomy" id="433644"/>
    <lineage>
        <taxon>Bacteria</taxon>
        <taxon>Bacillati</taxon>
        <taxon>Actinomycetota</taxon>
        <taxon>Actinomycetes</taxon>
        <taxon>Micrococcales</taxon>
        <taxon>Intrasporangiaceae</taxon>
        <taxon>Pedococcus</taxon>
    </lineage>
</organism>
<dbReference type="Gene3D" id="3.40.50.10300">
    <property type="entry name" value="CoaB-like"/>
    <property type="match status" value="1"/>
</dbReference>
<dbReference type="EC" id="6.3.2.5" evidence="3"/>
<comment type="cofactor">
    <cofactor evidence="3">
        <name>Mg(2+)</name>
        <dbReference type="ChEBI" id="CHEBI:18420"/>
    </cofactor>
</comment>
<feature type="domain" description="DNA/pantothenate metabolism flavoprotein C-terminal" evidence="5">
    <location>
        <begin position="205"/>
        <end position="430"/>
    </location>
</feature>
<comment type="similarity">
    <text evidence="3">In the C-terminal section; belongs to the PPC synthetase family.</text>
</comment>
<feature type="region of interest" description="Phosphopantothenate--cysteine ligase" evidence="3">
    <location>
        <begin position="210"/>
        <end position="432"/>
    </location>
</feature>
<dbReference type="InterPro" id="IPR003382">
    <property type="entry name" value="Flavoprotein"/>
</dbReference>
<dbReference type="GO" id="GO:0004633">
    <property type="term" value="F:phosphopantothenoylcysteine decarboxylase activity"/>
    <property type="evidence" value="ECO:0007669"/>
    <property type="project" value="UniProtKB-UniRule"/>
</dbReference>
<dbReference type="Gene3D" id="3.40.50.1950">
    <property type="entry name" value="Flavin prenyltransferase-like"/>
    <property type="match status" value="1"/>
</dbReference>
<feature type="binding site" evidence="3">
    <location>
        <position position="376"/>
    </location>
    <ligand>
        <name>CTP</name>
        <dbReference type="ChEBI" id="CHEBI:37563"/>
    </ligand>
</feature>
<comment type="catalytic activity">
    <reaction evidence="3">
        <text>N-[(R)-4-phosphopantothenoyl]-L-cysteine + H(+) = (R)-4'-phosphopantetheine + CO2</text>
        <dbReference type="Rhea" id="RHEA:16793"/>
        <dbReference type="ChEBI" id="CHEBI:15378"/>
        <dbReference type="ChEBI" id="CHEBI:16526"/>
        <dbReference type="ChEBI" id="CHEBI:59458"/>
        <dbReference type="ChEBI" id="CHEBI:61723"/>
        <dbReference type="EC" id="4.1.1.36"/>
    </reaction>
</comment>
<comment type="caution">
    <text evidence="3">Lacks conserved residue(s) required for the propagation of feature annotation.</text>
</comment>
<dbReference type="SUPFAM" id="SSF52507">
    <property type="entry name" value="Homo-oligomeric flavin-containing Cys decarboxylases, HFCD"/>
    <property type="match status" value="1"/>
</dbReference>
<dbReference type="GO" id="GO:0010181">
    <property type="term" value="F:FMN binding"/>
    <property type="evidence" value="ECO:0007669"/>
    <property type="project" value="UniProtKB-UniRule"/>
</dbReference>
<dbReference type="InterPro" id="IPR005252">
    <property type="entry name" value="CoaBC"/>
</dbReference>
<evidence type="ECO:0000256" key="3">
    <source>
        <dbReference type="HAMAP-Rule" id="MF_02225"/>
    </source>
</evidence>
<feature type="domain" description="Flavoprotein" evidence="4">
    <location>
        <begin position="3"/>
        <end position="167"/>
    </location>
</feature>
<evidence type="ECO:0000256" key="2">
    <source>
        <dbReference type="ARBA" id="ARBA00023239"/>
    </source>
</evidence>
<comment type="cofactor">
    <cofactor evidence="3">
        <name>FMN</name>
        <dbReference type="ChEBI" id="CHEBI:58210"/>
    </cofactor>
    <text evidence="3">Binds 1 FMN per subunit.</text>
</comment>
<feature type="region of interest" description="Phosphopantothenoylcysteine decarboxylase" evidence="3">
    <location>
        <begin position="1"/>
        <end position="209"/>
    </location>
</feature>
<dbReference type="GO" id="GO:0015937">
    <property type="term" value="P:coenzyme A biosynthetic process"/>
    <property type="evidence" value="ECO:0007669"/>
    <property type="project" value="UniProtKB-UniRule"/>
</dbReference>
<dbReference type="RefSeq" id="WP_140737393.1">
    <property type="nucleotide sequence ID" value="NZ_RCZM01000001.1"/>
</dbReference>
<feature type="binding site" evidence="3">
    <location>
        <position position="372"/>
    </location>
    <ligand>
        <name>CTP</name>
        <dbReference type="ChEBI" id="CHEBI:37563"/>
    </ligand>
</feature>
<comment type="function">
    <text evidence="3">Catalyzes two sequential steps in the biosynthesis of coenzyme A. In the first step cysteine is conjugated to 4'-phosphopantothenate to form 4-phosphopantothenoylcysteine. In the second step the latter compound is decarboxylated to form 4'-phosphopantotheine.</text>
</comment>
<proteinExistence type="inferred from homology"/>
<keyword evidence="3" id="KW-0436">Ligase</keyword>
<comment type="pathway">
    <text evidence="3">Cofactor biosynthesis; coenzyme A biosynthesis; CoA from (R)-pantothenate: step 2/5.</text>
</comment>
<evidence type="ECO:0000259" key="4">
    <source>
        <dbReference type="Pfam" id="PF02441"/>
    </source>
</evidence>
<keyword evidence="3" id="KW-0479">Metal-binding</keyword>
<dbReference type="InterPro" id="IPR036551">
    <property type="entry name" value="Flavin_trans-like"/>
</dbReference>
<evidence type="ECO:0000313" key="6">
    <source>
        <dbReference type="EMBL" id="TPG19740.1"/>
    </source>
</evidence>
<sequence>MARIVLGVSGGIAAYKACSLLRLFTEAGHDVTVVPTESALQFVGAPTWEALSGKPVHTGVWESVHEVPHVRLGQTADLVVVAPATADLLAKAAHGLAGDLLTNVLLTARCPVVMAPAMHTEMWDHAATQANVSTLAERGIHIIPPASGRLTGADTGPGRLPEPETLYAVCERILAHVASARLTPTGPVGSETSGYPEVSAPTRELAGRTVVISAGGTREPIDPVRFLGNRSSGKQGYALATVAARRGATVTLLAANTSLPAPAGVTVVPVSTALELQAAVEVAAKEADVVVMAAAVADFRPAHYADAKIKKTFGEPGSPEADAAPTIELVRNPDILAGLVESRGVGASPVIVGFAAETGDEQGDVLAHGRDKLARKGCDLLVVNEVGVDKTFGQDDNTVHILRLGSSHVVDAGPASKELVAAAVWDAVQEIL</sequence>
<dbReference type="GO" id="GO:0046872">
    <property type="term" value="F:metal ion binding"/>
    <property type="evidence" value="ECO:0007669"/>
    <property type="project" value="UniProtKB-KW"/>
</dbReference>
<dbReference type="SUPFAM" id="SSF102645">
    <property type="entry name" value="CoaB-like"/>
    <property type="match status" value="1"/>
</dbReference>
<dbReference type="EC" id="4.1.1.36" evidence="3"/>
<comment type="similarity">
    <text evidence="3">In the N-terminal section; belongs to the HFCD (homo-oligomeric flavin containing Cys decarboxylase) superfamily.</text>
</comment>
<keyword evidence="7" id="KW-1185">Reference proteome</keyword>
<comment type="caution">
    <text evidence="6">The sequence shown here is derived from an EMBL/GenBank/DDBJ whole genome shotgun (WGS) entry which is preliminary data.</text>
</comment>
<reference evidence="6 7" key="1">
    <citation type="journal article" date="2019" name="Environ. Microbiol.">
        <title>Species interactions and distinct microbial communities in high Arctic permafrost affected cryosols are associated with the CH4 and CO2 gas fluxes.</title>
        <authorList>
            <person name="Altshuler I."/>
            <person name="Hamel J."/>
            <person name="Turney S."/>
            <person name="Magnuson E."/>
            <person name="Levesque R."/>
            <person name="Greer C."/>
            <person name="Whyte L.G."/>
        </authorList>
    </citation>
    <scope>NUCLEOTIDE SEQUENCE [LARGE SCALE GENOMIC DNA]</scope>
    <source>
        <strain evidence="6 7">S9.3A</strain>
    </source>
</reference>
<dbReference type="OrthoDB" id="9802554at2"/>
<feature type="binding site" evidence="3">
    <location>
        <position position="298"/>
    </location>
    <ligand>
        <name>CTP</name>
        <dbReference type="ChEBI" id="CHEBI:37563"/>
    </ligand>
</feature>
<dbReference type="GO" id="GO:0004632">
    <property type="term" value="F:phosphopantothenate--cysteine ligase activity"/>
    <property type="evidence" value="ECO:0007669"/>
    <property type="project" value="UniProtKB-UniRule"/>
</dbReference>
<gene>
    <name evidence="3" type="primary">coaBC</name>
    <name evidence="6" type="ORF">EAH86_04740</name>
</gene>
<dbReference type="HAMAP" id="MF_02225">
    <property type="entry name" value="CoaBC"/>
    <property type="match status" value="1"/>
</dbReference>
<dbReference type="AlphaFoldDB" id="A0A502D4Q1"/>
<keyword evidence="3" id="KW-0288">FMN</keyword>
<dbReference type="PANTHER" id="PTHR14359:SF6">
    <property type="entry name" value="PHOSPHOPANTOTHENOYLCYSTEINE DECARBOXYLASE"/>
    <property type="match status" value="1"/>
</dbReference>
<keyword evidence="2 3" id="KW-0456">Lyase</keyword>
<protein>
    <recommendedName>
        <fullName evidence="3">Coenzyme A biosynthesis bifunctional protein CoaBC</fullName>
    </recommendedName>
    <alternativeName>
        <fullName evidence="3">DNA/pantothenate metabolism flavoprotein</fullName>
    </alternativeName>
    <alternativeName>
        <fullName evidence="3">Phosphopantothenoylcysteine synthetase/decarboxylase</fullName>
        <shortName evidence="3">PPCS-PPCDC</shortName>
    </alternativeName>
    <domain>
        <recommendedName>
            <fullName evidence="3">Phosphopantothenoylcysteine decarboxylase</fullName>
            <shortName evidence="3">PPC decarboxylase</shortName>
            <shortName evidence="3">PPC-DC</shortName>
            <ecNumber evidence="3">4.1.1.36</ecNumber>
        </recommendedName>
        <alternativeName>
            <fullName evidence="3">CoaC</fullName>
        </alternativeName>
    </domain>
    <domain>
        <recommendedName>
            <fullName evidence="3">Phosphopantothenate--cysteine ligase</fullName>
            <ecNumber evidence="3">6.3.2.5</ecNumber>
        </recommendedName>
        <alternativeName>
            <fullName evidence="3">CoaB</fullName>
        </alternativeName>
        <alternativeName>
            <fullName evidence="3">Phosphopantothenoylcysteine synthetase</fullName>
            <shortName evidence="3">PPC synthetase</shortName>
            <shortName evidence="3">PPC-S</shortName>
        </alternativeName>
    </domain>
</protein>
<dbReference type="Proteomes" id="UP000317722">
    <property type="component" value="Unassembled WGS sequence"/>
</dbReference>
<evidence type="ECO:0000259" key="5">
    <source>
        <dbReference type="Pfam" id="PF04127"/>
    </source>
</evidence>